<accession>A0A126Q2V7</accession>
<sequence length="153" mass="18296">MASATSQTSDKEEFVEPKDVEVVEVKGKVNKNSGFFLRKIQRTELDFFRRFNDLADNKKFKVKCRKESFVNSRIKKTVCYPQYALDRMYKETQQALRQQMPKPTMKDIEDLTVDERDESFAYMEKVIKKDPELTELMIKMRKAQLEYEQWKAQ</sequence>
<reference evidence="1 2" key="1">
    <citation type="submission" date="2015-12" db="EMBL/GenBank/DDBJ databases">
        <authorList>
            <person name="Shamseldin A."/>
            <person name="Moawad H."/>
            <person name="Abd El-Rahim W.M."/>
            <person name="Sadowsky M.J."/>
        </authorList>
    </citation>
    <scope>NUCLEOTIDE SEQUENCE [LARGE SCALE GENOMIC DNA]</scope>
    <source>
        <strain evidence="1 2">D7</strain>
    </source>
</reference>
<proteinExistence type="predicted"/>
<gene>
    <name evidence="1" type="ORF">AVL55_11780</name>
</gene>
<dbReference type="EMBL" id="CP014323">
    <property type="protein sequence ID" value="AMJ98789.1"/>
    <property type="molecule type" value="Genomic_DNA"/>
</dbReference>
<evidence type="ECO:0000313" key="1">
    <source>
        <dbReference type="EMBL" id="AMJ98789.1"/>
    </source>
</evidence>
<dbReference type="Proteomes" id="UP000063991">
    <property type="component" value="Chromosome"/>
</dbReference>
<dbReference type="AlphaFoldDB" id="A0A126Q2V7"/>
<protein>
    <submittedName>
        <fullName evidence="1">Uncharacterized protein</fullName>
    </submittedName>
</protein>
<evidence type="ECO:0000313" key="2">
    <source>
        <dbReference type="Proteomes" id="UP000063991"/>
    </source>
</evidence>
<organism evidence="1 2">
    <name type="scientific">Alteromonas macleodii</name>
    <name type="common">Pseudoalteromonas macleodii</name>
    <dbReference type="NCBI Taxonomy" id="28108"/>
    <lineage>
        <taxon>Bacteria</taxon>
        <taxon>Pseudomonadati</taxon>
        <taxon>Pseudomonadota</taxon>
        <taxon>Gammaproteobacteria</taxon>
        <taxon>Alteromonadales</taxon>
        <taxon>Alteromonadaceae</taxon>
        <taxon>Alteromonas/Salinimonas group</taxon>
        <taxon>Alteromonas</taxon>
    </lineage>
</organism>
<name>A0A126Q2V7_ALTMA</name>